<dbReference type="Proteomes" id="UP001206925">
    <property type="component" value="Unassembled WGS sequence"/>
</dbReference>
<comment type="caution">
    <text evidence="1">The sequence shown here is derived from an EMBL/GenBank/DDBJ whole genome shotgun (WGS) entry which is preliminary data.</text>
</comment>
<dbReference type="AlphaFoldDB" id="A0AAD5GJ29"/>
<keyword evidence="2" id="KW-1185">Reference proteome</keyword>
<organism evidence="1 2">
    <name type="scientific">Ambrosia artemisiifolia</name>
    <name type="common">Common ragweed</name>
    <dbReference type="NCBI Taxonomy" id="4212"/>
    <lineage>
        <taxon>Eukaryota</taxon>
        <taxon>Viridiplantae</taxon>
        <taxon>Streptophyta</taxon>
        <taxon>Embryophyta</taxon>
        <taxon>Tracheophyta</taxon>
        <taxon>Spermatophyta</taxon>
        <taxon>Magnoliopsida</taxon>
        <taxon>eudicotyledons</taxon>
        <taxon>Gunneridae</taxon>
        <taxon>Pentapetalae</taxon>
        <taxon>asterids</taxon>
        <taxon>campanulids</taxon>
        <taxon>Asterales</taxon>
        <taxon>Asteraceae</taxon>
        <taxon>Asteroideae</taxon>
        <taxon>Heliantheae alliance</taxon>
        <taxon>Heliantheae</taxon>
        <taxon>Ambrosia</taxon>
    </lineage>
</organism>
<proteinExistence type="predicted"/>
<protein>
    <submittedName>
        <fullName evidence="1">Uncharacterized protein</fullName>
    </submittedName>
</protein>
<evidence type="ECO:0000313" key="2">
    <source>
        <dbReference type="Proteomes" id="UP001206925"/>
    </source>
</evidence>
<accession>A0AAD5GJ29</accession>
<evidence type="ECO:0000313" key="1">
    <source>
        <dbReference type="EMBL" id="KAI7741613.1"/>
    </source>
</evidence>
<reference evidence="1" key="1">
    <citation type="submission" date="2022-06" db="EMBL/GenBank/DDBJ databases">
        <title>Uncovering the hologenomic basis of an extraordinary plant invasion.</title>
        <authorList>
            <person name="Bieker V.C."/>
            <person name="Martin M.D."/>
            <person name="Gilbert T."/>
            <person name="Hodgins K."/>
            <person name="Battlay P."/>
            <person name="Petersen B."/>
            <person name="Wilson J."/>
        </authorList>
    </citation>
    <scope>NUCLEOTIDE SEQUENCE</scope>
    <source>
        <strain evidence="1">AA19_3_7</strain>
        <tissue evidence="1">Leaf</tissue>
    </source>
</reference>
<feature type="non-terminal residue" evidence="1">
    <location>
        <position position="1"/>
    </location>
</feature>
<feature type="non-terminal residue" evidence="1">
    <location>
        <position position="127"/>
    </location>
</feature>
<sequence>VASIRIREGRRWCGESLLQLANFYAISRLEGHYRSRNRSHSVIRSGFGTLLGIKYPVLQSLAALAFRCAAFYNKDKREPEHQQLILLPRDNRNFGQQKSVPMGQQHNLDRSLCLEGIIMKKYVLRYV</sequence>
<gene>
    <name evidence="1" type="ORF">M8C21_025652</name>
</gene>
<name>A0AAD5GJ29_AMBAR</name>
<dbReference type="EMBL" id="JAMZMK010008157">
    <property type="protein sequence ID" value="KAI7741613.1"/>
    <property type="molecule type" value="Genomic_DNA"/>
</dbReference>